<dbReference type="InterPro" id="IPR052514">
    <property type="entry name" value="SAM-dependent_MTase"/>
</dbReference>
<accession>A0AAU8FPA3</accession>
<dbReference type="InterPro" id="IPR006342">
    <property type="entry name" value="FkbM_mtfrase"/>
</dbReference>
<keyword evidence="1" id="KW-0489">Methyltransferase</keyword>
<dbReference type="GO" id="GO:0008168">
    <property type="term" value="F:methyltransferase activity"/>
    <property type="evidence" value="ECO:0007669"/>
    <property type="project" value="UniProtKB-KW"/>
</dbReference>
<dbReference type="SUPFAM" id="SSF53335">
    <property type="entry name" value="S-adenosyl-L-methionine-dependent methyltransferases"/>
    <property type="match status" value="1"/>
</dbReference>
<dbReference type="Gene3D" id="3.40.50.150">
    <property type="entry name" value="Vaccinia Virus protein VP39"/>
    <property type="match status" value="1"/>
</dbReference>
<dbReference type="AlphaFoldDB" id="A0AAU8FPA3"/>
<sequence>MKLKTIKTILSHPLNQHQKLAALLTFFKRGIIIRLHRHPIVYPFVEDTSLVVEKGMSSAELQIYTGLYDLHEMLFLMHYLRPGDTFVDVGANVGVYTLLAAGVAGADAIAFEPIPSTFSKLRRNIAYNALLDRVDLRNLGVGDKEETLVFTSNLDATNHVVSNENDLHGATTKVHVDTLDHLLTGKKS</sequence>
<reference evidence="1" key="1">
    <citation type="submission" date="2024-06" db="EMBL/GenBank/DDBJ databases">
        <title>Sequencing and assembly of the genome of Dyadobacter sp. strain 676, a symbiont of Cyamopsis tetragonoloba.</title>
        <authorList>
            <person name="Guro P."/>
            <person name="Sazanova A."/>
            <person name="Kuznetsova I."/>
            <person name="Belimov A."/>
            <person name="Safronova V."/>
        </authorList>
    </citation>
    <scope>NUCLEOTIDE SEQUENCE</scope>
    <source>
        <strain evidence="1">676</strain>
    </source>
</reference>
<dbReference type="InterPro" id="IPR029063">
    <property type="entry name" value="SAM-dependent_MTases_sf"/>
</dbReference>
<dbReference type="GO" id="GO:0032259">
    <property type="term" value="P:methylation"/>
    <property type="evidence" value="ECO:0007669"/>
    <property type="project" value="UniProtKB-KW"/>
</dbReference>
<evidence type="ECO:0000313" key="1">
    <source>
        <dbReference type="EMBL" id="XCH26418.1"/>
    </source>
</evidence>
<dbReference type="PANTHER" id="PTHR34203:SF15">
    <property type="entry name" value="SLL1173 PROTEIN"/>
    <property type="match status" value="1"/>
</dbReference>
<dbReference type="RefSeq" id="WP_353721710.1">
    <property type="nucleotide sequence ID" value="NZ_CP159289.1"/>
</dbReference>
<name>A0AAU8FPA3_9BACT</name>
<dbReference type="NCBIfam" id="TIGR01444">
    <property type="entry name" value="fkbM_fam"/>
    <property type="match status" value="1"/>
</dbReference>
<gene>
    <name evidence="1" type="ORF">ABV298_08455</name>
</gene>
<proteinExistence type="predicted"/>
<organism evidence="1">
    <name type="scientific">Dyadobacter sp. 676</name>
    <dbReference type="NCBI Taxonomy" id="3088362"/>
    <lineage>
        <taxon>Bacteria</taxon>
        <taxon>Pseudomonadati</taxon>
        <taxon>Bacteroidota</taxon>
        <taxon>Cytophagia</taxon>
        <taxon>Cytophagales</taxon>
        <taxon>Spirosomataceae</taxon>
        <taxon>Dyadobacter</taxon>
    </lineage>
</organism>
<dbReference type="PANTHER" id="PTHR34203">
    <property type="entry name" value="METHYLTRANSFERASE, FKBM FAMILY PROTEIN"/>
    <property type="match status" value="1"/>
</dbReference>
<protein>
    <submittedName>
        <fullName evidence="1">FkbM family methyltransferase</fullName>
    </submittedName>
</protein>
<dbReference type="EMBL" id="CP159289">
    <property type="protein sequence ID" value="XCH26418.1"/>
    <property type="molecule type" value="Genomic_DNA"/>
</dbReference>
<keyword evidence="1" id="KW-0808">Transferase</keyword>